<dbReference type="Proteomes" id="UP001428817">
    <property type="component" value="Unassembled WGS sequence"/>
</dbReference>
<comment type="caution">
    <text evidence="1">The sequence shown here is derived from an EMBL/GenBank/DDBJ whole genome shotgun (WGS) entry which is preliminary data.</text>
</comment>
<dbReference type="EMBL" id="BAABJP010000068">
    <property type="protein sequence ID" value="GAA5175986.1"/>
    <property type="molecule type" value="Genomic_DNA"/>
</dbReference>
<evidence type="ECO:0000313" key="2">
    <source>
        <dbReference type="Proteomes" id="UP001428817"/>
    </source>
</evidence>
<sequence length="243" mass="25146">MTISHTSSQDRDDELATKRGGLTGKMLKSAVERALRIQQPAVASYVAKIRRDQPSASPAEVIATLDKLYLRAVGGTGAVAGGTAFIPGVGTVASLATATVEALAALDASVLYTLAVAEVHGLHIEDVERRRAVVLAIVLGDGGGKLMRKVTGGTGQWAGEVAEMVPLPKLGPVNQTLVRWFLRRWLTRQGALAFGRALPFGAGAVIGAVGNVAVAKGVIRSTVDAFGPPPAEWPATAPAALEK</sequence>
<evidence type="ECO:0008006" key="3">
    <source>
        <dbReference type="Google" id="ProtNLM"/>
    </source>
</evidence>
<evidence type="ECO:0000313" key="1">
    <source>
        <dbReference type="EMBL" id="GAA5175986.1"/>
    </source>
</evidence>
<dbReference type="RefSeq" id="WP_185065639.1">
    <property type="nucleotide sequence ID" value="NZ_BAABJP010000068.1"/>
</dbReference>
<reference evidence="2" key="1">
    <citation type="journal article" date="2019" name="Int. J. Syst. Evol. Microbiol.">
        <title>The Global Catalogue of Microorganisms (GCM) 10K type strain sequencing project: providing services to taxonomists for standard genome sequencing and annotation.</title>
        <authorList>
            <consortium name="The Broad Institute Genomics Platform"/>
            <consortium name="The Broad Institute Genome Sequencing Center for Infectious Disease"/>
            <person name="Wu L."/>
            <person name="Ma J."/>
        </authorList>
    </citation>
    <scope>NUCLEOTIDE SEQUENCE [LARGE SCALE GENOMIC DNA]</scope>
    <source>
        <strain evidence="2">JCM 18303</strain>
    </source>
</reference>
<protein>
    <recommendedName>
        <fullName evidence="3">EcsC family protein</fullName>
    </recommendedName>
</protein>
<organism evidence="1 2">
    <name type="scientific">Pseudonocardia eucalypti</name>
    <dbReference type="NCBI Taxonomy" id="648755"/>
    <lineage>
        <taxon>Bacteria</taxon>
        <taxon>Bacillati</taxon>
        <taxon>Actinomycetota</taxon>
        <taxon>Actinomycetes</taxon>
        <taxon>Pseudonocardiales</taxon>
        <taxon>Pseudonocardiaceae</taxon>
        <taxon>Pseudonocardia</taxon>
    </lineage>
</organism>
<gene>
    <name evidence="1" type="ORF">GCM10023321_83190</name>
</gene>
<accession>A0ABP9RF24</accession>
<keyword evidence="2" id="KW-1185">Reference proteome</keyword>
<name>A0ABP9RF24_9PSEU</name>
<proteinExistence type="predicted"/>